<evidence type="ECO:0000313" key="1">
    <source>
        <dbReference type="EMBL" id="OIQ68432.1"/>
    </source>
</evidence>
<name>A0A1J5PCE2_9ZZZZ</name>
<dbReference type="AlphaFoldDB" id="A0A1J5PCE2"/>
<organism evidence="1">
    <name type="scientific">mine drainage metagenome</name>
    <dbReference type="NCBI Taxonomy" id="410659"/>
    <lineage>
        <taxon>unclassified sequences</taxon>
        <taxon>metagenomes</taxon>
        <taxon>ecological metagenomes</taxon>
    </lineage>
</organism>
<accession>A0A1J5PCE2</accession>
<gene>
    <name evidence="1" type="ORF">GALL_499760</name>
</gene>
<dbReference type="Gene3D" id="3.40.50.150">
    <property type="entry name" value="Vaccinia Virus protein VP39"/>
    <property type="match status" value="1"/>
</dbReference>
<proteinExistence type="predicted"/>
<dbReference type="EMBL" id="MLJW01005313">
    <property type="protein sequence ID" value="OIQ68432.1"/>
    <property type="molecule type" value="Genomic_DNA"/>
</dbReference>
<sequence>MERCILRALGIETSNLYTGFLALIAKRLLPSGQLVAITPRSFCNGPYFEPFRKQFLETMALTRIHVFDSRRETFKDDKVLQETVIFHALSARAQSANVHITSSPGVDGTSMVRADVPFKEIVHPDDSRRFIHIPSGERQIEAKLRVSALPATLDQLGLTVSTGRVVDFRLRASIRKDPETGAAPLIYACHFNGGTIHWPRLGGKKPNAILVNDETLKWLVPAGRYVLTKRFTSKEERRRLVASVYDPSEVPGDRVGFENHLNYFHVAGHGLERDLALGLFAYLNGTVVDDYFRSFSGHTQVNAADLRKLHYPDRQTLKKIGAEMIRLDLDQAQIDALLGRHIHG</sequence>
<dbReference type="SUPFAM" id="SSF53335">
    <property type="entry name" value="S-adenosyl-L-methionine-dependent methyltransferases"/>
    <property type="match status" value="1"/>
</dbReference>
<comment type="caution">
    <text evidence="1">The sequence shown here is derived from an EMBL/GenBank/DDBJ whole genome shotgun (WGS) entry which is preliminary data.</text>
</comment>
<dbReference type="InterPro" id="IPR029063">
    <property type="entry name" value="SAM-dependent_MTases_sf"/>
</dbReference>
<reference evidence="1" key="1">
    <citation type="submission" date="2016-10" db="EMBL/GenBank/DDBJ databases">
        <title>Sequence of Gallionella enrichment culture.</title>
        <authorList>
            <person name="Poehlein A."/>
            <person name="Muehling M."/>
            <person name="Daniel R."/>
        </authorList>
    </citation>
    <scope>NUCLEOTIDE SEQUENCE</scope>
</reference>
<protein>
    <submittedName>
        <fullName evidence="1">Uncharacterized protein</fullName>
    </submittedName>
</protein>